<dbReference type="PANTHER" id="PTHR12455:SF0">
    <property type="entry name" value="NUCLEOLAR COMPLEX PROTEIN 4 HOMOLOG"/>
    <property type="match status" value="1"/>
</dbReference>
<organism evidence="3 4">
    <name type="scientific">Myotis brandtii</name>
    <name type="common">Brandt's bat</name>
    <dbReference type="NCBI Taxonomy" id="109478"/>
    <lineage>
        <taxon>Eukaryota</taxon>
        <taxon>Metazoa</taxon>
        <taxon>Chordata</taxon>
        <taxon>Craniata</taxon>
        <taxon>Vertebrata</taxon>
        <taxon>Euteleostomi</taxon>
        <taxon>Mammalia</taxon>
        <taxon>Eutheria</taxon>
        <taxon>Laurasiatheria</taxon>
        <taxon>Chiroptera</taxon>
        <taxon>Yangochiroptera</taxon>
        <taxon>Vespertilionidae</taxon>
        <taxon>Myotis</taxon>
    </lineage>
</organism>
<name>S7N7J8_MYOBR</name>
<dbReference type="AlphaFoldDB" id="S7N7J8"/>
<evidence type="ECO:0000256" key="1">
    <source>
        <dbReference type="ARBA" id="ARBA00007797"/>
    </source>
</evidence>
<evidence type="ECO:0000259" key="2">
    <source>
        <dbReference type="Pfam" id="PF03914"/>
    </source>
</evidence>
<comment type="similarity">
    <text evidence="1">Belongs to the CBF/MAK21 family.</text>
</comment>
<dbReference type="InterPro" id="IPR005612">
    <property type="entry name" value="CCAAT-binding_factor"/>
</dbReference>
<proteinExistence type="inferred from homology"/>
<sequence>QSEDPEEIQDAVRACSRLFGALLERGELFVGQLPPEETVMAGSQGATRKYKVWMRHRYQSCCNRLAELLAHPSFQVKELALSTLMKFVQLEGAHPLEKPKWEGSYLFPRQLFKVRGAWGSRRTSGQSRDGRLFGVMLCPIRPRGEGGGCRLGGLLGLLVVRLCCVGSARVGHPRLEKHSPALPLPGQAVVDGLLSLEEDCSLLLSQFSQYLEQDDVRYHAMQAAADTVARVANSQPHEPSPPCPLPRRAVGQVEGHSSEGEMLRRAGVSLGTGPSWGAASGSRCGTWGEGSRLFPGLDSPWVTQRTPGARRPQAGWKPFPHAQEHRKAFQLMWLGFLKHKLPLSLYKKVLVIMHESILPHLAQPSLMIDFLTRAYDIGGAISLLALNGLFILIHEHNLEYPDFYRKLYGLLDPSVFHVKYRARFFHLADLFLSSSVINQALSVPEASIAPLLELTAFEIFERDLKKKGPEAVPLEFIPAQGLLGRRDDLCAQHFTLS</sequence>
<keyword evidence="4" id="KW-1185">Reference proteome</keyword>
<dbReference type="InterPro" id="IPR027193">
    <property type="entry name" value="Noc4"/>
</dbReference>
<dbReference type="GO" id="GO:0042254">
    <property type="term" value="P:ribosome biogenesis"/>
    <property type="evidence" value="ECO:0007669"/>
    <property type="project" value="InterPro"/>
</dbReference>
<evidence type="ECO:0000313" key="3">
    <source>
        <dbReference type="EMBL" id="EPQ12095.1"/>
    </source>
</evidence>
<dbReference type="Proteomes" id="UP000052978">
    <property type="component" value="Unassembled WGS sequence"/>
</dbReference>
<dbReference type="GO" id="GO:0030692">
    <property type="term" value="C:Noc4p-Nop14p complex"/>
    <property type="evidence" value="ECO:0007669"/>
    <property type="project" value="TreeGrafter"/>
</dbReference>
<evidence type="ECO:0000313" key="4">
    <source>
        <dbReference type="Proteomes" id="UP000052978"/>
    </source>
</evidence>
<feature type="non-terminal residue" evidence="3">
    <location>
        <position position="1"/>
    </location>
</feature>
<dbReference type="GO" id="GO:0032040">
    <property type="term" value="C:small-subunit processome"/>
    <property type="evidence" value="ECO:0007669"/>
    <property type="project" value="TreeGrafter"/>
</dbReference>
<protein>
    <submittedName>
        <fullName evidence="3">Nucleolar complex protein 4 like protein</fullName>
    </submittedName>
</protein>
<dbReference type="PANTHER" id="PTHR12455">
    <property type="entry name" value="NUCLEOLAR COMPLEX PROTEIN 4"/>
    <property type="match status" value="1"/>
</dbReference>
<dbReference type="Pfam" id="PF03914">
    <property type="entry name" value="CBF"/>
    <property type="match status" value="1"/>
</dbReference>
<reference evidence="3 4" key="1">
    <citation type="journal article" date="2013" name="Nat. Commun.">
        <title>Genome analysis reveals insights into physiology and longevity of the Brandt's bat Myotis brandtii.</title>
        <authorList>
            <person name="Seim I."/>
            <person name="Fang X."/>
            <person name="Xiong Z."/>
            <person name="Lobanov A.V."/>
            <person name="Huang Z."/>
            <person name="Ma S."/>
            <person name="Feng Y."/>
            <person name="Turanov A.A."/>
            <person name="Zhu Y."/>
            <person name="Lenz T.L."/>
            <person name="Gerashchenko M.V."/>
            <person name="Fan D."/>
            <person name="Hee Yim S."/>
            <person name="Yao X."/>
            <person name="Jordan D."/>
            <person name="Xiong Y."/>
            <person name="Ma Y."/>
            <person name="Lyapunov A.N."/>
            <person name="Chen G."/>
            <person name="Kulakova O.I."/>
            <person name="Sun Y."/>
            <person name="Lee S.G."/>
            <person name="Bronson R.T."/>
            <person name="Moskalev A.A."/>
            <person name="Sunyaev S.R."/>
            <person name="Zhang G."/>
            <person name="Krogh A."/>
            <person name="Wang J."/>
            <person name="Gladyshev V.N."/>
        </authorList>
    </citation>
    <scope>NUCLEOTIDE SEQUENCE [LARGE SCALE GENOMIC DNA]</scope>
</reference>
<gene>
    <name evidence="3" type="ORF">D623_10005209</name>
</gene>
<accession>S7N7J8</accession>
<feature type="domain" description="CCAAT-binding factor" evidence="2">
    <location>
        <begin position="382"/>
        <end position="440"/>
    </location>
</feature>
<dbReference type="EMBL" id="KE163446">
    <property type="protein sequence ID" value="EPQ12095.1"/>
    <property type="molecule type" value="Genomic_DNA"/>
</dbReference>
<dbReference type="eggNOG" id="KOG2154">
    <property type="taxonomic scope" value="Eukaryota"/>
</dbReference>